<dbReference type="PANTHER" id="PTHR44591:SF3">
    <property type="entry name" value="RESPONSE REGULATORY DOMAIN-CONTAINING PROTEIN"/>
    <property type="match status" value="1"/>
</dbReference>
<dbReference type="AlphaFoldDB" id="W9V7I1"/>
<reference evidence="5" key="1">
    <citation type="submission" date="2012-11" db="EMBL/GenBank/DDBJ databases">
        <authorList>
            <person name="Singh A."/>
            <person name="Pinnaka A.K."/>
            <person name="Vaidya B."/>
        </authorList>
    </citation>
    <scope>NUCLEOTIDE SEQUENCE [LARGE SCALE GENOMIC DNA]</scope>
    <source>
        <strain evidence="5">AK23</strain>
    </source>
</reference>
<organism evidence="4 5">
    <name type="scientific">Nitrincola nitratireducens</name>
    <dbReference type="NCBI Taxonomy" id="1229521"/>
    <lineage>
        <taxon>Bacteria</taxon>
        <taxon>Pseudomonadati</taxon>
        <taxon>Pseudomonadota</taxon>
        <taxon>Gammaproteobacteria</taxon>
        <taxon>Oceanospirillales</taxon>
        <taxon>Oceanospirillaceae</taxon>
        <taxon>Nitrincola</taxon>
    </lineage>
</organism>
<reference evidence="4 5" key="2">
    <citation type="journal article" date="2015" name="Syst. Appl. Microbiol.">
        <title>Nitrincola nitratireducens sp. nov. isolated from a haloalkaline crater lake.</title>
        <authorList>
            <person name="Singh A."/>
            <person name="Vaidya B."/>
            <person name="Tanuku N.R."/>
            <person name="Pinnaka A.K."/>
        </authorList>
    </citation>
    <scope>NUCLEOTIDE SEQUENCE [LARGE SCALE GENOMIC DNA]</scope>
    <source>
        <strain evidence="4 5">AK23</strain>
    </source>
</reference>
<dbReference type="PATRIC" id="fig|1229521.3.peg.175"/>
<comment type="caution">
    <text evidence="4">The sequence shown here is derived from an EMBL/GenBank/DDBJ whole genome shotgun (WGS) entry which is preliminary data.</text>
</comment>
<evidence type="ECO:0000259" key="3">
    <source>
        <dbReference type="PROSITE" id="PS50110"/>
    </source>
</evidence>
<feature type="domain" description="Response regulatory" evidence="3">
    <location>
        <begin position="146"/>
        <end position="263"/>
    </location>
</feature>
<dbReference type="EMBL" id="AONB01000001">
    <property type="protein sequence ID" value="EXJ12826.1"/>
    <property type="molecule type" value="Genomic_DNA"/>
</dbReference>
<dbReference type="STRING" id="1229521.D791_00168"/>
<dbReference type="InterPro" id="IPR011006">
    <property type="entry name" value="CheY-like_superfamily"/>
</dbReference>
<dbReference type="SMART" id="SM00448">
    <property type="entry name" value="REC"/>
    <property type="match status" value="2"/>
</dbReference>
<protein>
    <submittedName>
        <fullName evidence="4">Chemotaxis protein CheY</fullName>
    </submittedName>
</protein>
<gene>
    <name evidence="4" type="primary">cheY_1</name>
    <name evidence="4" type="ORF">D791_00168</name>
</gene>
<evidence type="ECO:0000256" key="1">
    <source>
        <dbReference type="ARBA" id="ARBA00022553"/>
    </source>
</evidence>
<dbReference type="Gene3D" id="3.40.50.2300">
    <property type="match status" value="2"/>
</dbReference>
<dbReference type="OrthoDB" id="9800897at2"/>
<accession>W9V7I1</accession>
<proteinExistence type="predicted"/>
<dbReference type="Pfam" id="PF00072">
    <property type="entry name" value="Response_reg"/>
    <property type="match status" value="2"/>
</dbReference>
<dbReference type="InterPro" id="IPR050595">
    <property type="entry name" value="Bact_response_regulator"/>
</dbReference>
<dbReference type="CDD" id="cd00156">
    <property type="entry name" value="REC"/>
    <property type="match status" value="1"/>
</dbReference>
<dbReference type="InterPro" id="IPR001789">
    <property type="entry name" value="Sig_transdc_resp-reg_receiver"/>
</dbReference>
<evidence type="ECO:0000313" key="4">
    <source>
        <dbReference type="EMBL" id="EXJ12826.1"/>
    </source>
</evidence>
<feature type="modified residue" description="4-aspartylphosphate" evidence="2">
    <location>
        <position position="196"/>
    </location>
</feature>
<dbReference type="SUPFAM" id="SSF52172">
    <property type="entry name" value="CheY-like"/>
    <property type="match status" value="2"/>
</dbReference>
<sequence length="264" mass="29181">MRTLSASQLNVLLAEPSAVQRKIITQQLTDEGVTSIDGVRSIKDALASISSIRPDLIISALHFSDGNADDFLEALRADPSWIDIPFMLISSETRHEQLDTFKQSGVIAILPKPFTREGIRSAINATLDLLSTSELDLQCYDPDTLKVLVVDDSKMARKMITRVLKNLGIENITHAEDGAAAIEILHDETFDLIVTDYNMPEINGLQLAEYIRDNALLTHIPVLMVTSEASHTHLSNVAQSGVNAMLDKPFEPELVKKLLNRLLE</sequence>
<name>W9V7I1_9GAMM</name>
<feature type="domain" description="Response regulatory" evidence="3">
    <location>
        <begin position="10"/>
        <end position="127"/>
    </location>
</feature>
<dbReference type="RefSeq" id="WP_036506544.1">
    <property type="nucleotide sequence ID" value="NZ_AONB01000001.1"/>
</dbReference>
<evidence type="ECO:0000256" key="2">
    <source>
        <dbReference type="PROSITE-ProRule" id="PRU00169"/>
    </source>
</evidence>
<comment type="caution">
    <text evidence="2">Lacks conserved residue(s) required for the propagation of feature annotation.</text>
</comment>
<evidence type="ECO:0000313" key="5">
    <source>
        <dbReference type="Proteomes" id="UP000019464"/>
    </source>
</evidence>
<dbReference type="PROSITE" id="PS50110">
    <property type="entry name" value="RESPONSE_REGULATORY"/>
    <property type="match status" value="2"/>
</dbReference>
<keyword evidence="5" id="KW-1185">Reference proteome</keyword>
<dbReference type="GO" id="GO:0000160">
    <property type="term" value="P:phosphorelay signal transduction system"/>
    <property type="evidence" value="ECO:0007669"/>
    <property type="project" value="InterPro"/>
</dbReference>
<keyword evidence="1 2" id="KW-0597">Phosphoprotein</keyword>
<dbReference type="PANTHER" id="PTHR44591">
    <property type="entry name" value="STRESS RESPONSE REGULATOR PROTEIN 1"/>
    <property type="match status" value="1"/>
</dbReference>
<dbReference type="Proteomes" id="UP000019464">
    <property type="component" value="Unassembled WGS sequence"/>
</dbReference>